<feature type="region of interest" description="Disordered" evidence="1">
    <location>
        <begin position="81"/>
        <end position="100"/>
    </location>
</feature>
<evidence type="ECO:0000256" key="1">
    <source>
        <dbReference type="SAM" id="MobiDB-lite"/>
    </source>
</evidence>
<evidence type="ECO:0000313" key="2">
    <source>
        <dbReference type="EMBL" id="CAD7240889.1"/>
    </source>
</evidence>
<sequence>MEEKQVLRKLEEMFRDIRLEKQEEHMRKVHGHGPSISHKLDRSECDIHGRRDSTSSQRSSLSPLGGHRPLRPVVVSLRNLDNTALSRSGSRDSVASTGSRKFSIDSLEGRRDSLDMDKRNPLSGGAVLDDGTILEEEEVGPHDSKVSCRVSFAPFLNHKACECRLRSSQPLLRN</sequence>
<feature type="region of interest" description="Disordered" evidence="1">
    <location>
        <begin position="22"/>
        <end position="72"/>
    </location>
</feature>
<keyword evidence="3" id="KW-1185">Reference proteome</keyword>
<gene>
    <name evidence="2" type="ORF">DSTB1V02_LOCUS891</name>
</gene>
<dbReference type="Proteomes" id="UP000677054">
    <property type="component" value="Unassembled WGS sequence"/>
</dbReference>
<reference evidence="2" key="1">
    <citation type="submission" date="2020-11" db="EMBL/GenBank/DDBJ databases">
        <authorList>
            <person name="Tran Van P."/>
        </authorList>
    </citation>
    <scope>NUCLEOTIDE SEQUENCE</scope>
</reference>
<proteinExistence type="predicted"/>
<dbReference type="EMBL" id="LR899589">
    <property type="protein sequence ID" value="CAD7240889.1"/>
    <property type="molecule type" value="Genomic_DNA"/>
</dbReference>
<organism evidence="2">
    <name type="scientific">Darwinula stevensoni</name>
    <dbReference type="NCBI Taxonomy" id="69355"/>
    <lineage>
        <taxon>Eukaryota</taxon>
        <taxon>Metazoa</taxon>
        <taxon>Ecdysozoa</taxon>
        <taxon>Arthropoda</taxon>
        <taxon>Crustacea</taxon>
        <taxon>Oligostraca</taxon>
        <taxon>Ostracoda</taxon>
        <taxon>Podocopa</taxon>
        <taxon>Podocopida</taxon>
        <taxon>Darwinulocopina</taxon>
        <taxon>Darwinuloidea</taxon>
        <taxon>Darwinulidae</taxon>
        <taxon>Darwinula</taxon>
    </lineage>
</organism>
<dbReference type="AlphaFoldDB" id="A0A7R8X1J2"/>
<dbReference type="EMBL" id="CAJPEV010000072">
    <property type="protein sequence ID" value="CAG0880079.1"/>
    <property type="molecule type" value="Genomic_DNA"/>
</dbReference>
<protein>
    <submittedName>
        <fullName evidence="2">Uncharacterized protein</fullName>
    </submittedName>
</protein>
<feature type="compositionally biased region" description="Basic and acidic residues" evidence="1">
    <location>
        <begin position="38"/>
        <end position="53"/>
    </location>
</feature>
<evidence type="ECO:0000313" key="3">
    <source>
        <dbReference type="Proteomes" id="UP000677054"/>
    </source>
</evidence>
<accession>A0A7R8X1J2</accession>
<name>A0A7R8X1J2_9CRUS</name>